<keyword evidence="3" id="KW-1185">Reference proteome</keyword>
<sequence length="270" mass="31494">MKDKVAPRRYTPMAKEEDIHTTGKDSGILGKIDQEDLPTASPRSGRLARYTGTKTKVPKKIYGRLAKDGSQEDIRRLAKIDKGAPQEDIGRLAKIDKSGSPRSIRPTVKKDKNAPRRYTADWQRKDKVPKKIYGRLAKINKRGSPRNTADGKERQNGSQEDIRHWERNKVAPEEDIHWQVDKRNSLKYTLRRLVKIDKVLPKKIYGDWERNKSAPPGDIRDWQRKDKRLPKDIRPTGKDRQKWLPKKIFVRLAMIDKSGSRRRYTADWQR</sequence>
<proteinExistence type="predicted"/>
<feature type="region of interest" description="Disordered" evidence="1">
    <location>
        <begin position="1"/>
        <end position="53"/>
    </location>
</feature>
<accession>A0A8B6HJI2</accession>
<name>A0A8B6HJI2_MYTGA</name>
<evidence type="ECO:0000256" key="1">
    <source>
        <dbReference type="SAM" id="MobiDB-lite"/>
    </source>
</evidence>
<organism evidence="2 3">
    <name type="scientific">Mytilus galloprovincialis</name>
    <name type="common">Mediterranean mussel</name>
    <dbReference type="NCBI Taxonomy" id="29158"/>
    <lineage>
        <taxon>Eukaryota</taxon>
        <taxon>Metazoa</taxon>
        <taxon>Spiralia</taxon>
        <taxon>Lophotrochozoa</taxon>
        <taxon>Mollusca</taxon>
        <taxon>Bivalvia</taxon>
        <taxon>Autobranchia</taxon>
        <taxon>Pteriomorphia</taxon>
        <taxon>Mytilida</taxon>
        <taxon>Mytiloidea</taxon>
        <taxon>Mytilidae</taxon>
        <taxon>Mytilinae</taxon>
        <taxon>Mytilus</taxon>
    </lineage>
</organism>
<reference evidence="2" key="1">
    <citation type="submission" date="2018-11" db="EMBL/GenBank/DDBJ databases">
        <authorList>
            <person name="Alioto T."/>
            <person name="Alioto T."/>
        </authorList>
    </citation>
    <scope>NUCLEOTIDE SEQUENCE</scope>
</reference>
<feature type="compositionally biased region" description="Basic and acidic residues" evidence="1">
    <location>
        <begin position="108"/>
        <end position="126"/>
    </location>
</feature>
<feature type="compositionally biased region" description="Basic residues" evidence="1">
    <location>
        <begin position="127"/>
        <end position="144"/>
    </location>
</feature>
<gene>
    <name evidence="2" type="ORF">MGAL_10B080232</name>
</gene>
<feature type="compositionally biased region" description="Basic and acidic residues" evidence="1">
    <location>
        <begin position="79"/>
        <end position="99"/>
    </location>
</feature>
<feature type="compositionally biased region" description="Basic and acidic residues" evidence="1">
    <location>
        <begin position="149"/>
        <end position="168"/>
    </location>
</feature>
<comment type="caution">
    <text evidence="2">The sequence shown here is derived from an EMBL/GenBank/DDBJ whole genome shotgun (WGS) entry which is preliminary data.</text>
</comment>
<dbReference type="Proteomes" id="UP000596742">
    <property type="component" value="Unassembled WGS sequence"/>
</dbReference>
<dbReference type="EMBL" id="UYJE01010162">
    <property type="protein sequence ID" value="VDI80291.1"/>
    <property type="molecule type" value="Genomic_DNA"/>
</dbReference>
<evidence type="ECO:0000313" key="2">
    <source>
        <dbReference type="EMBL" id="VDI80291.1"/>
    </source>
</evidence>
<protein>
    <submittedName>
        <fullName evidence="2">Uncharacterized protein</fullName>
    </submittedName>
</protein>
<evidence type="ECO:0000313" key="3">
    <source>
        <dbReference type="Proteomes" id="UP000596742"/>
    </source>
</evidence>
<feature type="compositionally biased region" description="Basic and acidic residues" evidence="1">
    <location>
        <begin position="14"/>
        <end position="23"/>
    </location>
</feature>
<feature type="region of interest" description="Disordered" evidence="1">
    <location>
        <begin position="79"/>
        <end position="168"/>
    </location>
</feature>
<dbReference type="AlphaFoldDB" id="A0A8B6HJI2"/>
<feature type="region of interest" description="Disordered" evidence="1">
    <location>
        <begin position="208"/>
        <end position="238"/>
    </location>
</feature>